<gene>
    <name evidence="1" type="ORF">GLOINDRAFT_88200</name>
</gene>
<proteinExistence type="predicted"/>
<sequence length="367" mass="43402">MLWSAMNCCGNKKFFLWISTPYPLGSMLLSIEFRETQLYGLLFRLRFHTPFFGMKMLVPDVLLNIMRWLKVIHLNSMHSCILVNKEWCSLAIPILWDDPFSLLRQKKCPWINRQYIHFMRTLLQGKQLDDNGPKSMFEERWIRSLYGKEAEVEMTRVHELVTYGYNHWSLPYPSYIRYFDSYVLTSCIIHWKRCFVNDIIFLADYEKYFLRVVDDIQKVFRDNNTCLLHARVKMTPNNSVKLLVKLWLELMDKKNRPIFESLKTLRIEYAPGVRDSTVDALICRLASSCNSFHRLTIFIREWGNCESLLLLIVTQRIIPSIYLICNNRDLSLLGKTFGTHFTVESTDQEILETGGNTQFCIKLMQPV</sequence>
<reference evidence="1" key="1">
    <citation type="submission" date="2013-07" db="EMBL/GenBank/DDBJ databases">
        <title>The genome of an arbuscular mycorrhizal fungus provides insights into the evolution of the oldest plant symbiosis.</title>
        <authorList>
            <consortium name="DOE Joint Genome Institute"/>
            <person name="Tisserant E."/>
            <person name="Malbreil M."/>
            <person name="Kuo A."/>
            <person name="Kohler A."/>
            <person name="Symeonidi A."/>
            <person name="Balestrini R."/>
            <person name="Charron P."/>
            <person name="Duensing N."/>
            <person name="Frei-dit-Frey N."/>
            <person name="Gianinazzi-Pearson V."/>
            <person name="Gilbert B."/>
            <person name="Handa Y."/>
            <person name="Hijri M."/>
            <person name="Kaul R."/>
            <person name="Kawaguchi M."/>
            <person name="Krajinski F."/>
            <person name="Lammers P."/>
            <person name="Lapierre D."/>
            <person name="Masclaux F.G."/>
            <person name="Murat C."/>
            <person name="Morin E."/>
            <person name="Ndikumana S."/>
            <person name="Pagni M."/>
            <person name="Petitpierre D."/>
            <person name="Requena N."/>
            <person name="Rosikiewicz P."/>
            <person name="Riley R."/>
            <person name="Saito K."/>
            <person name="San Clemente H."/>
            <person name="Shapiro H."/>
            <person name="van Tuinen D."/>
            <person name="Becard G."/>
            <person name="Bonfante P."/>
            <person name="Paszkowski U."/>
            <person name="Shachar-Hill Y."/>
            <person name="Young J.P."/>
            <person name="Sanders I.R."/>
            <person name="Henrissat B."/>
            <person name="Rensing S.A."/>
            <person name="Grigoriev I.V."/>
            <person name="Corradi N."/>
            <person name="Roux C."/>
            <person name="Martin F."/>
        </authorList>
    </citation>
    <scope>NUCLEOTIDE SEQUENCE</scope>
    <source>
        <strain evidence="1">DAOM 197198</strain>
    </source>
</reference>
<accession>U9SSY9</accession>
<evidence type="ECO:0000313" key="1">
    <source>
        <dbReference type="EMBL" id="ERZ99004.1"/>
    </source>
</evidence>
<organism evidence="1">
    <name type="scientific">Rhizophagus irregularis (strain DAOM 181602 / DAOM 197198 / MUCL 43194)</name>
    <name type="common">Arbuscular mycorrhizal fungus</name>
    <name type="synonym">Glomus intraradices</name>
    <dbReference type="NCBI Taxonomy" id="747089"/>
    <lineage>
        <taxon>Eukaryota</taxon>
        <taxon>Fungi</taxon>
        <taxon>Fungi incertae sedis</taxon>
        <taxon>Mucoromycota</taxon>
        <taxon>Glomeromycotina</taxon>
        <taxon>Glomeromycetes</taxon>
        <taxon>Glomerales</taxon>
        <taxon>Glomeraceae</taxon>
        <taxon>Rhizophagus</taxon>
    </lineage>
</organism>
<dbReference type="AlphaFoldDB" id="U9SSY9"/>
<name>U9SSY9_RHIID</name>
<dbReference type="HOGENOM" id="CLU_754682_0_0_1"/>
<dbReference type="EMBL" id="KI298325">
    <property type="protein sequence ID" value="ERZ99004.1"/>
    <property type="molecule type" value="Genomic_DNA"/>
</dbReference>
<dbReference type="VEuPathDB" id="FungiDB:RhiirFUN_025349"/>
<protein>
    <submittedName>
        <fullName evidence="1">Uncharacterized protein</fullName>
    </submittedName>
</protein>